<feature type="region of interest" description="Disordered" evidence="1">
    <location>
        <begin position="533"/>
        <end position="570"/>
    </location>
</feature>
<proteinExistence type="predicted"/>
<feature type="transmembrane region" description="Helical" evidence="2">
    <location>
        <begin position="128"/>
        <end position="147"/>
    </location>
</feature>
<evidence type="ECO:0000313" key="4">
    <source>
        <dbReference type="Proteomes" id="UP000751190"/>
    </source>
</evidence>
<dbReference type="AlphaFoldDB" id="A0A8J5XJT7"/>
<dbReference type="Proteomes" id="UP000751190">
    <property type="component" value="Unassembled WGS sequence"/>
</dbReference>
<feature type="transmembrane region" description="Helical" evidence="2">
    <location>
        <begin position="70"/>
        <end position="92"/>
    </location>
</feature>
<comment type="caution">
    <text evidence="3">The sequence shown here is derived from an EMBL/GenBank/DDBJ whole genome shotgun (WGS) entry which is preliminary data.</text>
</comment>
<evidence type="ECO:0000256" key="2">
    <source>
        <dbReference type="SAM" id="Phobius"/>
    </source>
</evidence>
<dbReference type="EMBL" id="JAGTXO010000024">
    <property type="protein sequence ID" value="KAG8461764.1"/>
    <property type="molecule type" value="Genomic_DNA"/>
</dbReference>
<organism evidence="3 4">
    <name type="scientific">Diacronema lutheri</name>
    <name type="common">Unicellular marine alga</name>
    <name type="synonym">Monochrysis lutheri</name>
    <dbReference type="NCBI Taxonomy" id="2081491"/>
    <lineage>
        <taxon>Eukaryota</taxon>
        <taxon>Haptista</taxon>
        <taxon>Haptophyta</taxon>
        <taxon>Pavlovophyceae</taxon>
        <taxon>Pavlovales</taxon>
        <taxon>Pavlovaceae</taxon>
        <taxon>Diacronema</taxon>
    </lineage>
</organism>
<feature type="transmembrane region" description="Helical" evidence="2">
    <location>
        <begin position="167"/>
        <end position="190"/>
    </location>
</feature>
<evidence type="ECO:0008006" key="5">
    <source>
        <dbReference type="Google" id="ProtNLM"/>
    </source>
</evidence>
<keyword evidence="2" id="KW-0812">Transmembrane</keyword>
<evidence type="ECO:0000313" key="3">
    <source>
        <dbReference type="EMBL" id="KAG8461764.1"/>
    </source>
</evidence>
<feature type="compositionally biased region" description="Basic residues" evidence="1">
    <location>
        <begin position="539"/>
        <end position="549"/>
    </location>
</feature>
<name>A0A8J5XJT7_DIALT</name>
<protein>
    <recommendedName>
        <fullName evidence="5">Heterokaryon incompatibility domain-containing protein</fullName>
    </recommendedName>
</protein>
<feature type="transmembrane region" description="Helical" evidence="2">
    <location>
        <begin position="98"/>
        <end position="121"/>
    </location>
</feature>
<gene>
    <name evidence="3" type="ORF">KFE25_001382</name>
</gene>
<keyword evidence="2" id="KW-0472">Membrane</keyword>
<evidence type="ECO:0000256" key="1">
    <source>
        <dbReference type="SAM" id="MobiDB-lite"/>
    </source>
</evidence>
<dbReference type="OrthoDB" id="204191at2759"/>
<reference evidence="3" key="1">
    <citation type="submission" date="2021-05" db="EMBL/GenBank/DDBJ databases">
        <title>The genome of the haptophyte Pavlova lutheri (Diacronema luteri, Pavlovales) - a model for lipid biosynthesis in eukaryotic algae.</title>
        <authorList>
            <person name="Hulatt C.J."/>
            <person name="Posewitz M.C."/>
        </authorList>
    </citation>
    <scope>NUCLEOTIDE SEQUENCE</scope>
    <source>
        <strain evidence="3">NIVA-4/92</strain>
    </source>
</reference>
<feature type="transmembrane region" description="Helical" evidence="2">
    <location>
        <begin position="249"/>
        <end position="266"/>
    </location>
</feature>
<keyword evidence="2" id="KW-1133">Transmembrane helix</keyword>
<sequence length="578" mass="61422">MFDVASPRARASRIVPAEPRGVSAKQALKAREISQAPEPTTNAVRVDVDKLLSEARRQGELRQRRIQRPLFAVCLGCVLLAVAYICIAQTELLRPDLIAPLAVATVSALLFGGFVSLLSLLPTQPRATLCAASCVVLVLAGASVAMVQNGALPAARAVFSGRCAALGAHACGALLSIAVLHAACFVVYAFGIARIAWSLRPRASVPRRIDIIWSCFVWGVSANGLTLVARIVMSFAVGAAARDRVSGGVGSWMAIALLTVAVLGASKRLRGAIQSRLARQGGELSSALCIASLIGGVGASEAALALGKARFRCVAASDLDKQVLERSTPDARAHAVSRAARFGQVDAFVSHSWSDDSEEKWRALETWCRQFERVHKREPLLWLDKYCIDQDDIDASVRCLPIFLAGCNRLVVINGPSLLRRLWCVIELFTFLAMGGSDEAIEVFTFGGAKRLSATDCEADGDGSGEVLGASEFDARNARCALPDDEARLIAVVEAFPGGIDRFNAEVLVALRRGEERARDARAFVVGAGEPLSEASRSGRARSAAHGKARNSATARSSPPTPPTPARDVRVARWAAVA</sequence>
<feature type="transmembrane region" description="Helical" evidence="2">
    <location>
        <begin position="287"/>
        <end position="307"/>
    </location>
</feature>
<feature type="transmembrane region" description="Helical" evidence="2">
    <location>
        <begin position="211"/>
        <end position="237"/>
    </location>
</feature>
<keyword evidence="4" id="KW-1185">Reference proteome</keyword>
<dbReference type="OMA" id="ISAPCAC"/>
<accession>A0A8J5XJT7</accession>